<evidence type="ECO:0000256" key="6">
    <source>
        <dbReference type="ARBA" id="ARBA00022679"/>
    </source>
</evidence>
<evidence type="ECO:0000256" key="2">
    <source>
        <dbReference type="ARBA" id="ARBA00004651"/>
    </source>
</evidence>
<dbReference type="InterPro" id="IPR005467">
    <property type="entry name" value="His_kinase_dom"/>
</dbReference>
<dbReference type="OrthoDB" id="9792991at2"/>
<dbReference type="AlphaFoldDB" id="A0A6I1ML68"/>
<dbReference type="GO" id="GO:0005524">
    <property type="term" value="F:ATP binding"/>
    <property type="evidence" value="ECO:0007669"/>
    <property type="project" value="UniProtKB-KW"/>
</dbReference>
<dbReference type="PANTHER" id="PTHR45528:SF1">
    <property type="entry name" value="SENSOR HISTIDINE KINASE CPXA"/>
    <property type="match status" value="1"/>
</dbReference>
<evidence type="ECO:0000256" key="10">
    <source>
        <dbReference type="ARBA" id="ARBA00022840"/>
    </source>
</evidence>
<dbReference type="InterPro" id="IPR050398">
    <property type="entry name" value="HssS/ArlS-like"/>
</dbReference>
<keyword evidence="11 14" id="KW-1133">Transmembrane helix</keyword>
<keyword evidence="12" id="KW-0902">Two-component regulatory system</keyword>
<dbReference type="FunFam" id="1.10.287.130:FF:000008">
    <property type="entry name" value="Two-component sensor histidine kinase"/>
    <property type="match status" value="1"/>
</dbReference>
<keyword evidence="9 16" id="KW-0418">Kinase</keyword>
<dbReference type="InterPro" id="IPR003661">
    <property type="entry name" value="HisK_dim/P_dom"/>
</dbReference>
<dbReference type="InterPro" id="IPR036097">
    <property type="entry name" value="HisK_dim/P_sf"/>
</dbReference>
<feature type="domain" description="Histidine kinase" evidence="15">
    <location>
        <begin position="387"/>
        <end position="602"/>
    </location>
</feature>
<evidence type="ECO:0000256" key="4">
    <source>
        <dbReference type="ARBA" id="ARBA00022475"/>
    </source>
</evidence>
<feature type="transmembrane region" description="Helical" evidence="14">
    <location>
        <begin position="266"/>
        <end position="283"/>
    </location>
</feature>
<evidence type="ECO:0000256" key="5">
    <source>
        <dbReference type="ARBA" id="ARBA00022553"/>
    </source>
</evidence>
<dbReference type="InterPro" id="IPR003594">
    <property type="entry name" value="HATPase_dom"/>
</dbReference>
<feature type="transmembrane region" description="Helical" evidence="14">
    <location>
        <begin position="26"/>
        <end position="48"/>
    </location>
</feature>
<gene>
    <name evidence="16" type="ORF">GBZ86_08315</name>
</gene>
<dbReference type="RefSeq" id="WP_152889567.1">
    <property type="nucleotide sequence ID" value="NZ_WHJC01000103.1"/>
</dbReference>
<keyword evidence="5" id="KW-0597">Phosphoprotein</keyword>
<keyword evidence="13 14" id="KW-0472">Membrane</keyword>
<comment type="caution">
    <text evidence="16">The sequence shown here is derived from an EMBL/GenBank/DDBJ whole genome shotgun (WGS) entry which is preliminary data.</text>
</comment>
<keyword evidence="4" id="KW-1003">Cell membrane</keyword>
<evidence type="ECO:0000256" key="8">
    <source>
        <dbReference type="ARBA" id="ARBA00022741"/>
    </source>
</evidence>
<keyword evidence="10" id="KW-0067">ATP-binding</keyword>
<evidence type="ECO:0000256" key="12">
    <source>
        <dbReference type="ARBA" id="ARBA00023012"/>
    </source>
</evidence>
<evidence type="ECO:0000256" key="9">
    <source>
        <dbReference type="ARBA" id="ARBA00022777"/>
    </source>
</evidence>
<protein>
    <recommendedName>
        <fullName evidence="3">histidine kinase</fullName>
        <ecNumber evidence="3">2.7.13.3</ecNumber>
    </recommendedName>
</protein>
<evidence type="ECO:0000256" key="13">
    <source>
        <dbReference type="ARBA" id="ARBA00023136"/>
    </source>
</evidence>
<evidence type="ECO:0000256" key="7">
    <source>
        <dbReference type="ARBA" id="ARBA00022692"/>
    </source>
</evidence>
<feature type="transmembrane region" description="Helical" evidence="14">
    <location>
        <begin position="303"/>
        <end position="320"/>
    </location>
</feature>
<sequence length="608" mass="71346">MAIKLTNNFKRWWNDYRIWVRDIENVFIFLFALLLPMLFLTLTGGSSFKTLVKLNYKSNSEISNRVRYIDAIIDPDRYKQSRLLEQSTQLSDFLYDSTDYLKDVENCTTKEQKEKILSKLQEYATFATAVVVVNNKTGDYYSNRVFFHQPPYTLSTPKEVVESMAKNNGVVYKIIKSTDNIDEIYFSPGNYYDRDIKYIRIAFATTCITTILLIILLIKKIFMIKKMKLSGYLKNLKAGYIYNFIICFKLLFSRRILIDEFLKDKVLFFLLAFVLVYTLFRNMIIKIDFMWNATYYYIKPEEYIVIAIILLVIHFICKFIKKYDSIDKIIEDLNHIKKGNVELEVTDSEDKQVRELAKGINDLRIGYRNSIEEGIKNEKLKTELISNVSHDLKTPLTSIINYVNILQRDDVTESEKKEYVSILESKSYRLKKLIDDLFEVSKMNSGKVQLFEMDIDIIQLVYQCISEVEDFYSEKNMQFKVRAPEELIVKLDPQRMSRVFQNLATNALKYGLENTRIYVDIKEMRDFISVSFKNISTFELDFNEEDILERFVRGDKSRNSTIEGSGLGLAIAKTIVELHHGIFRVECEGDLFKAFVTLPKNNIKNQTE</sequence>
<dbReference type="SMART" id="SM00387">
    <property type="entry name" value="HATPase_c"/>
    <property type="match status" value="1"/>
</dbReference>
<accession>A0A6I1ML68</accession>
<dbReference type="SMART" id="SM00388">
    <property type="entry name" value="HisKA"/>
    <property type="match status" value="1"/>
</dbReference>
<dbReference type="GO" id="GO:0005886">
    <property type="term" value="C:plasma membrane"/>
    <property type="evidence" value="ECO:0007669"/>
    <property type="project" value="UniProtKB-SubCell"/>
</dbReference>
<dbReference type="Pfam" id="PF02518">
    <property type="entry name" value="HATPase_c"/>
    <property type="match status" value="1"/>
</dbReference>
<dbReference type="Proteomes" id="UP000430345">
    <property type="component" value="Unassembled WGS sequence"/>
</dbReference>
<comment type="catalytic activity">
    <reaction evidence="1">
        <text>ATP + protein L-histidine = ADP + protein N-phospho-L-histidine.</text>
        <dbReference type="EC" id="2.7.13.3"/>
    </reaction>
</comment>
<organism evidence="16 17">
    <name type="scientific">Clostridium tarantellae</name>
    <dbReference type="NCBI Taxonomy" id="39493"/>
    <lineage>
        <taxon>Bacteria</taxon>
        <taxon>Bacillati</taxon>
        <taxon>Bacillota</taxon>
        <taxon>Clostridia</taxon>
        <taxon>Eubacteriales</taxon>
        <taxon>Clostridiaceae</taxon>
        <taxon>Clostridium</taxon>
    </lineage>
</organism>
<dbReference type="EC" id="2.7.13.3" evidence="3"/>
<dbReference type="CDD" id="cd00082">
    <property type="entry name" value="HisKA"/>
    <property type="match status" value="1"/>
</dbReference>
<dbReference type="Gene3D" id="1.10.287.130">
    <property type="match status" value="1"/>
</dbReference>
<dbReference type="Gene3D" id="3.30.565.10">
    <property type="entry name" value="Histidine kinase-like ATPase, C-terminal domain"/>
    <property type="match status" value="1"/>
</dbReference>
<name>A0A6I1ML68_9CLOT</name>
<keyword evidence="6" id="KW-0808">Transferase</keyword>
<dbReference type="Pfam" id="PF00512">
    <property type="entry name" value="HisKA"/>
    <property type="match status" value="1"/>
</dbReference>
<feature type="transmembrane region" description="Helical" evidence="14">
    <location>
        <begin position="198"/>
        <end position="218"/>
    </location>
</feature>
<dbReference type="SUPFAM" id="SSF47384">
    <property type="entry name" value="Homodimeric domain of signal transducing histidine kinase"/>
    <property type="match status" value="1"/>
</dbReference>
<evidence type="ECO:0000256" key="14">
    <source>
        <dbReference type="SAM" id="Phobius"/>
    </source>
</evidence>
<keyword evidence="7 14" id="KW-0812">Transmembrane</keyword>
<evidence type="ECO:0000313" key="17">
    <source>
        <dbReference type="Proteomes" id="UP000430345"/>
    </source>
</evidence>
<dbReference type="GO" id="GO:0000155">
    <property type="term" value="F:phosphorelay sensor kinase activity"/>
    <property type="evidence" value="ECO:0007669"/>
    <property type="project" value="InterPro"/>
</dbReference>
<evidence type="ECO:0000256" key="1">
    <source>
        <dbReference type="ARBA" id="ARBA00000085"/>
    </source>
</evidence>
<comment type="subcellular location">
    <subcellularLocation>
        <location evidence="2">Cell membrane</location>
        <topology evidence="2">Multi-pass membrane protein</topology>
    </subcellularLocation>
</comment>
<evidence type="ECO:0000259" key="15">
    <source>
        <dbReference type="PROSITE" id="PS50109"/>
    </source>
</evidence>
<dbReference type="EMBL" id="WHJC01000103">
    <property type="protein sequence ID" value="MPQ43760.1"/>
    <property type="molecule type" value="Genomic_DNA"/>
</dbReference>
<evidence type="ECO:0000313" key="16">
    <source>
        <dbReference type="EMBL" id="MPQ43760.1"/>
    </source>
</evidence>
<evidence type="ECO:0000256" key="11">
    <source>
        <dbReference type="ARBA" id="ARBA00022989"/>
    </source>
</evidence>
<dbReference type="SUPFAM" id="SSF55874">
    <property type="entry name" value="ATPase domain of HSP90 chaperone/DNA topoisomerase II/histidine kinase"/>
    <property type="match status" value="1"/>
</dbReference>
<reference evidence="16 17" key="1">
    <citation type="submission" date="2019-10" db="EMBL/GenBank/DDBJ databases">
        <title>The Genome Sequence of Clostridium tarantellae Isolated from Fish Brain.</title>
        <authorList>
            <person name="Bano L."/>
            <person name="Kiel M."/>
            <person name="Sales G."/>
            <person name="Doxey A.C."/>
            <person name="Mansfield M.J."/>
            <person name="Schiavone M."/>
            <person name="Rossetto O."/>
            <person name="Pirazzini M."/>
            <person name="Dobrindt U."/>
            <person name="Montecucco C."/>
        </authorList>
    </citation>
    <scope>NUCLEOTIDE SEQUENCE [LARGE SCALE GENOMIC DNA]</scope>
    <source>
        <strain evidence="16 17">DSM 3997</strain>
    </source>
</reference>
<dbReference type="PROSITE" id="PS50109">
    <property type="entry name" value="HIS_KIN"/>
    <property type="match status" value="1"/>
</dbReference>
<feature type="transmembrane region" description="Helical" evidence="14">
    <location>
        <begin position="238"/>
        <end position="257"/>
    </location>
</feature>
<dbReference type="InterPro" id="IPR036890">
    <property type="entry name" value="HATPase_C_sf"/>
</dbReference>
<keyword evidence="17" id="KW-1185">Reference proteome</keyword>
<keyword evidence="8" id="KW-0547">Nucleotide-binding</keyword>
<proteinExistence type="predicted"/>
<dbReference type="PANTHER" id="PTHR45528">
    <property type="entry name" value="SENSOR HISTIDINE KINASE CPXA"/>
    <property type="match status" value="1"/>
</dbReference>
<evidence type="ECO:0000256" key="3">
    <source>
        <dbReference type="ARBA" id="ARBA00012438"/>
    </source>
</evidence>